<dbReference type="InterPro" id="IPR026004">
    <property type="entry name" value="Septum_form"/>
</dbReference>
<evidence type="ECO:0000313" key="4">
    <source>
        <dbReference type="EMBL" id="TNU76841.1"/>
    </source>
</evidence>
<feature type="compositionally biased region" description="Basic and acidic residues" evidence="1">
    <location>
        <begin position="1"/>
        <end position="11"/>
    </location>
</feature>
<gene>
    <name evidence="4" type="ORF">FH969_01730</name>
</gene>
<keyword evidence="2" id="KW-0812">Transmembrane</keyword>
<protein>
    <recommendedName>
        <fullName evidence="3">Septum formation-related domain-containing protein</fullName>
    </recommendedName>
</protein>
<dbReference type="AlphaFoldDB" id="A0A5C5BE82"/>
<evidence type="ECO:0000256" key="1">
    <source>
        <dbReference type="SAM" id="MobiDB-lite"/>
    </source>
</evidence>
<dbReference type="RefSeq" id="WP_139985679.1">
    <property type="nucleotide sequence ID" value="NZ_VENP01000003.1"/>
</dbReference>
<accession>A0A5C5BE82</accession>
<feature type="region of interest" description="Disordered" evidence="1">
    <location>
        <begin position="1"/>
        <end position="103"/>
    </location>
</feature>
<organism evidence="4 5">
    <name type="scientific">Miniimonas arenae</name>
    <dbReference type="NCBI Taxonomy" id="676201"/>
    <lineage>
        <taxon>Bacteria</taxon>
        <taxon>Bacillati</taxon>
        <taxon>Actinomycetota</taxon>
        <taxon>Actinomycetes</taxon>
        <taxon>Micrococcales</taxon>
        <taxon>Beutenbergiaceae</taxon>
        <taxon>Miniimonas</taxon>
    </lineage>
</organism>
<dbReference type="OrthoDB" id="3628931at2"/>
<evidence type="ECO:0000256" key="2">
    <source>
        <dbReference type="SAM" id="Phobius"/>
    </source>
</evidence>
<sequence length="307" mass="30909">MSGRSSDDRPDVPPVPVVPQAPGAAPARSPYAHPVTPAPAHTDPGATSYGPTTASPISPAPPSAPAPGYGFTDPKRSPYAPPETGPRPPDLSTPHGVGPAEVMPEIAKPPLDPVSVTAVVSGAVGLGPVAVVLGALGLRRTSTRWLRSTTIAGVGLGLGVLGTIGWGVLAVVAALGGFGGASADPVPGDVDAPRTVQASALARGNCVEHLPPQQEVGELALVPCAQPHLAQVVDVTTLDVDTYPGPDAAVEQGEAACATAFGAFDTDDAAFLEWWLVPSPAAWDDGVRTVACLVRSTQGQVETDLVN</sequence>
<comment type="caution">
    <text evidence="4">The sequence shown here is derived from an EMBL/GenBank/DDBJ whole genome shotgun (WGS) entry which is preliminary data.</text>
</comment>
<dbReference type="EMBL" id="VENP01000003">
    <property type="protein sequence ID" value="TNU76841.1"/>
    <property type="molecule type" value="Genomic_DNA"/>
</dbReference>
<evidence type="ECO:0000313" key="5">
    <source>
        <dbReference type="Proteomes" id="UP000313849"/>
    </source>
</evidence>
<evidence type="ECO:0000259" key="3">
    <source>
        <dbReference type="Pfam" id="PF13845"/>
    </source>
</evidence>
<keyword evidence="2" id="KW-1133">Transmembrane helix</keyword>
<proteinExistence type="predicted"/>
<feature type="transmembrane region" description="Helical" evidence="2">
    <location>
        <begin position="150"/>
        <end position="178"/>
    </location>
</feature>
<feature type="transmembrane region" description="Helical" evidence="2">
    <location>
        <begin position="118"/>
        <end position="138"/>
    </location>
</feature>
<name>A0A5C5BE82_9MICO</name>
<feature type="domain" description="Septum formation-related" evidence="3">
    <location>
        <begin position="194"/>
        <end position="292"/>
    </location>
</feature>
<dbReference type="Pfam" id="PF13845">
    <property type="entry name" value="Septum_form"/>
    <property type="match status" value="1"/>
</dbReference>
<dbReference type="Proteomes" id="UP000313849">
    <property type="component" value="Unassembled WGS sequence"/>
</dbReference>
<reference evidence="4 5" key="1">
    <citation type="submission" date="2019-06" db="EMBL/GenBank/DDBJ databases">
        <title>Draft genome sequence of Miniimonas arenae KCTC 19750T isolated from sea sand.</title>
        <authorList>
            <person name="Park S.-J."/>
        </authorList>
    </citation>
    <scope>NUCLEOTIDE SEQUENCE [LARGE SCALE GENOMIC DNA]</scope>
    <source>
        <strain evidence="4 5">KCTC 19750</strain>
    </source>
</reference>
<keyword evidence="5" id="KW-1185">Reference proteome</keyword>
<feature type="compositionally biased region" description="Pro residues" evidence="1">
    <location>
        <begin position="79"/>
        <end position="91"/>
    </location>
</feature>
<keyword evidence="2" id="KW-0472">Membrane</keyword>